<evidence type="ECO:0000313" key="2">
    <source>
        <dbReference type="Proteomes" id="UP000663843"/>
    </source>
</evidence>
<protein>
    <submittedName>
        <fullName evidence="1">Uncharacterized protein</fullName>
    </submittedName>
</protein>
<evidence type="ECO:0000313" key="1">
    <source>
        <dbReference type="EMBL" id="CAE6442458.1"/>
    </source>
</evidence>
<comment type="caution">
    <text evidence="1">The sequence shown here is derived from an EMBL/GenBank/DDBJ whole genome shotgun (WGS) entry which is preliminary data.</text>
</comment>
<proteinExistence type="predicted"/>
<dbReference type="Proteomes" id="UP000663843">
    <property type="component" value="Unassembled WGS sequence"/>
</dbReference>
<dbReference type="EMBL" id="CAJMWT010002414">
    <property type="protein sequence ID" value="CAE6442458.1"/>
    <property type="molecule type" value="Genomic_DNA"/>
</dbReference>
<name>A0A8H3AWV8_9AGAM</name>
<accession>A0A8H3AWV8</accession>
<sequence>MPILRPEITSHELFRTLSQDFFKPYPPYVLVNSQEDAKSVLSAECEPGYLLVLGVSNPPDTKLLTSDEVKGFRGRVGIIICTLPSDGDLSIVADQVLESLEIDGTAIGFATSQQSMQWQQACTEWANTQKTHDGQGQERDSVSIEWTSNDVKGDEWVQWSVVKRAPEWAFC</sequence>
<reference evidence="1" key="1">
    <citation type="submission" date="2021-01" db="EMBL/GenBank/DDBJ databases">
        <authorList>
            <person name="Kaushik A."/>
        </authorList>
    </citation>
    <scope>NUCLEOTIDE SEQUENCE</scope>
    <source>
        <strain evidence="1">AG2-2IIIB</strain>
    </source>
</reference>
<gene>
    <name evidence="1" type="ORF">RDB_LOCUS77105</name>
</gene>
<dbReference type="AlphaFoldDB" id="A0A8H3AWV8"/>
<organism evidence="1 2">
    <name type="scientific">Rhizoctonia solani</name>
    <dbReference type="NCBI Taxonomy" id="456999"/>
    <lineage>
        <taxon>Eukaryota</taxon>
        <taxon>Fungi</taxon>
        <taxon>Dikarya</taxon>
        <taxon>Basidiomycota</taxon>
        <taxon>Agaricomycotina</taxon>
        <taxon>Agaricomycetes</taxon>
        <taxon>Cantharellales</taxon>
        <taxon>Ceratobasidiaceae</taxon>
        <taxon>Rhizoctonia</taxon>
    </lineage>
</organism>